<reference evidence="11 12" key="1">
    <citation type="journal article" date="2021" name="Elife">
        <title>Chloroplast acquisition without the gene transfer in kleptoplastic sea slugs, Plakobranchus ocellatus.</title>
        <authorList>
            <person name="Maeda T."/>
            <person name="Takahashi S."/>
            <person name="Yoshida T."/>
            <person name="Shimamura S."/>
            <person name="Takaki Y."/>
            <person name="Nagai Y."/>
            <person name="Toyoda A."/>
            <person name="Suzuki Y."/>
            <person name="Arimoto A."/>
            <person name="Ishii H."/>
            <person name="Satoh N."/>
            <person name="Nishiyama T."/>
            <person name="Hasebe M."/>
            <person name="Maruyama T."/>
            <person name="Minagawa J."/>
            <person name="Obokata J."/>
            <person name="Shigenobu S."/>
        </authorList>
    </citation>
    <scope>NUCLEOTIDE SEQUENCE [LARGE SCALE GENOMIC DNA]</scope>
</reference>
<evidence type="ECO:0000313" key="12">
    <source>
        <dbReference type="Proteomes" id="UP000762676"/>
    </source>
</evidence>
<keyword evidence="4" id="KW-0808">Transferase</keyword>
<keyword evidence="5" id="KW-0812">Transmembrane</keyword>
<evidence type="ECO:0000256" key="5">
    <source>
        <dbReference type="ARBA" id="ARBA00022692"/>
    </source>
</evidence>
<dbReference type="Pfam" id="PF02485">
    <property type="entry name" value="Branch"/>
    <property type="match status" value="1"/>
</dbReference>
<comment type="subcellular location">
    <subcellularLocation>
        <location evidence="1">Membrane</location>
        <topology evidence="1">Single-pass type II membrane protein</topology>
    </subcellularLocation>
</comment>
<dbReference type="EMBL" id="BMAT01000268">
    <property type="protein sequence ID" value="GFR63038.1"/>
    <property type="molecule type" value="Genomic_DNA"/>
</dbReference>
<evidence type="ECO:0000256" key="1">
    <source>
        <dbReference type="ARBA" id="ARBA00004606"/>
    </source>
</evidence>
<organism evidence="11 12">
    <name type="scientific">Elysia marginata</name>
    <dbReference type="NCBI Taxonomy" id="1093978"/>
    <lineage>
        <taxon>Eukaryota</taxon>
        <taxon>Metazoa</taxon>
        <taxon>Spiralia</taxon>
        <taxon>Lophotrochozoa</taxon>
        <taxon>Mollusca</taxon>
        <taxon>Gastropoda</taxon>
        <taxon>Heterobranchia</taxon>
        <taxon>Euthyneura</taxon>
        <taxon>Panpulmonata</taxon>
        <taxon>Sacoglossa</taxon>
        <taxon>Placobranchoidea</taxon>
        <taxon>Plakobranchidae</taxon>
        <taxon>Elysia</taxon>
    </lineage>
</organism>
<evidence type="ECO:0000256" key="4">
    <source>
        <dbReference type="ARBA" id="ARBA00022679"/>
    </source>
</evidence>
<keyword evidence="12" id="KW-1185">Reference proteome</keyword>
<evidence type="ECO:0000256" key="9">
    <source>
        <dbReference type="ARBA" id="ARBA00023180"/>
    </source>
</evidence>
<evidence type="ECO:0000256" key="7">
    <source>
        <dbReference type="ARBA" id="ARBA00022989"/>
    </source>
</evidence>
<sequence>MNSPPPHGFRIVKGSAYNTLSRAFVEMVLRHPWAQDLISWSRDVESPDEYVWATLHHASDMVVPGSFIGVPENKPWLTSYTAWQGLSKCASMFVRWICIFSPGDLPRLISQPHFFANKFYIDHHPAALHCLDQYVYNLTVSGTVRGLDYYRTLPFLVPYDDFDE</sequence>
<keyword evidence="6" id="KW-0735">Signal-anchor</keyword>
<evidence type="ECO:0000256" key="10">
    <source>
        <dbReference type="ARBA" id="ARBA00038150"/>
    </source>
</evidence>
<keyword evidence="9" id="KW-0325">Glycoprotein</keyword>
<comment type="pathway">
    <text evidence="2">Protein modification; protein glycosylation.</text>
</comment>
<keyword evidence="8" id="KW-0472">Membrane</keyword>
<name>A0AAV4EPK3_9GAST</name>
<evidence type="ECO:0000256" key="3">
    <source>
        <dbReference type="ARBA" id="ARBA00022676"/>
    </source>
</evidence>
<dbReference type="AlphaFoldDB" id="A0AAV4EPK3"/>
<protein>
    <submittedName>
        <fullName evidence="11">Beta-1,3-galactosyl-O-glycosyl-glycoprotein beta-1,6-N-acetylglucosaminyltransferase 3-like</fullName>
    </submittedName>
</protein>
<evidence type="ECO:0000256" key="2">
    <source>
        <dbReference type="ARBA" id="ARBA00004922"/>
    </source>
</evidence>
<evidence type="ECO:0000313" key="11">
    <source>
        <dbReference type="EMBL" id="GFR63038.1"/>
    </source>
</evidence>
<evidence type="ECO:0000256" key="6">
    <source>
        <dbReference type="ARBA" id="ARBA00022968"/>
    </source>
</evidence>
<accession>A0AAV4EPK3</accession>
<dbReference type="InterPro" id="IPR003406">
    <property type="entry name" value="Glyco_trans_14"/>
</dbReference>
<dbReference type="PANTHER" id="PTHR19297:SF191">
    <property type="entry name" value="PROTEIN XYLOSYLTRANSFERASE"/>
    <property type="match status" value="1"/>
</dbReference>
<keyword evidence="3" id="KW-0328">Glycosyltransferase</keyword>
<comment type="caution">
    <text evidence="11">The sequence shown here is derived from an EMBL/GenBank/DDBJ whole genome shotgun (WGS) entry which is preliminary data.</text>
</comment>
<dbReference type="GO" id="GO:0008375">
    <property type="term" value="F:acetylglucosaminyltransferase activity"/>
    <property type="evidence" value="ECO:0007669"/>
    <property type="project" value="TreeGrafter"/>
</dbReference>
<proteinExistence type="inferred from homology"/>
<dbReference type="PANTHER" id="PTHR19297">
    <property type="entry name" value="GLYCOSYLTRANSFERASE 14 FAMILY MEMBER"/>
    <property type="match status" value="1"/>
</dbReference>
<comment type="similarity">
    <text evidence="10">Belongs to the glycosyltransferase 14 family.</text>
</comment>
<keyword evidence="7" id="KW-1133">Transmembrane helix</keyword>
<dbReference type="GO" id="GO:0016020">
    <property type="term" value="C:membrane"/>
    <property type="evidence" value="ECO:0007669"/>
    <property type="project" value="UniProtKB-SubCell"/>
</dbReference>
<evidence type="ECO:0000256" key="8">
    <source>
        <dbReference type="ARBA" id="ARBA00023136"/>
    </source>
</evidence>
<gene>
    <name evidence="11" type="ORF">ElyMa_000145800</name>
</gene>
<dbReference type="Proteomes" id="UP000762676">
    <property type="component" value="Unassembled WGS sequence"/>
</dbReference>